<reference evidence="1" key="1">
    <citation type="submission" date="2014-03" db="EMBL/GenBank/DDBJ databases">
        <title>The sialotranscriptome of Amblyomma triste, Amblyomma parvum and Amblyomma cajennense ticks, uncovered by 454-based RNA-seq.</title>
        <authorList>
            <person name="Garcia G.R."/>
            <person name="Gardinassi L.G."/>
            <person name="Ribeiro J.M."/>
            <person name="Anatriello E."/>
            <person name="Ferreira B.R."/>
            <person name="Moreira H.N."/>
            <person name="Mafra C."/>
            <person name="Olegario M.M."/>
            <person name="Szabo P.J."/>
            <person name="Miranda-Santos I.K."/>
            <person name="Maruyama S.R."/>
        </authorList>
    </citation>
    <scope>NUCLEOTIDE SEQUENCE</scope>
    <source>
        <strain evidence="1">Mato Grasso do Sul</strain>
        <tissue evidence="1">Salivary glands</tissue>
    </source>
</reference>
<name>A0A023G3X7_AMBTT</name>
<feature type="non-terminal residue" evidence="1">
    <location>
        <position position="1"/>
    </location>
</feature>
<evidence type="ECO:0000313" key="1">
    <source>
        <dbReference type="EMBL" id="JAC28442.1"/>
    </source>
</evidence>
<proteinExistence type="evidence at transcript level"/>
<accession>A0A023G3X7</accession>
<sequence length="241" mass="25222">ATTLKATYSLSPPRISSVTSVQDMKAFAILFCVAFGNIESVLSAGSSGSCKNATIPDVNNLKKCLSQVSTSCKPSQAAIDAVKPIVTCVYDALKEMNKATDVVVAYGDIFYALVNATKNAKSEALAKDLKNSLDQTKPGTVQLTRCTKGTFSVPLPSNVVGKCSGDFGTECQKSSTSLVSPLVKYVLCLLKNALPNAPQDKIVSLLCDLVKSTDVASMGGSYLAAALRDIDNVLCMSGTGK</sequence>
<dbReference type="EMBL" id="GBBM01006976">
    <property type="protein sequence ID" value="JAC28442.1"/>
    <property type="molecule type" value="mRNA"/>
</dbReference>
<protein>
    <submittedName>
        <fullName evidence="1">Uncharacterized protein</fullName>
    </submittedName>
</protein>
<organism evidence="1">
    <name type="scientific">Amblyomma triste</name>
    <name type="common">Neotropical tick</name>
    <dbReference type="NCBI Taxonomy" id="251400"/>
    <lineage>
        <taxon>Eukaryota</taxon>
        <taxon>Metazoa</taxon>
        <taxon>Ecdysozoa</taxon>
        <taxon>Arthropoda</taxon>
        <taxon>Chelicerata</taxon>
        <taxon>Arachnida</taxon>
        <taxon>Acari</taxon>
        <taxon>Parasitiformes</taxon>
        <taxon>Ixodida</taxon>
        <taxon>Ixodoidea</taxon>
        <taxon>Ixodidae</taxon>
        <taxon>Amblyomminae</taxon>
        <taxon>Amblyomma</taxon>
    </lineage>
</organism>
<dbReference type="AlphaFoldDB" id="A0A023G3X7"/>